<dbReference type="EMBL" id="JAESVA010000003">
    <property type="protein sequence ID" value="MCB8880455.1"/>
    <property type="molecule type" value="Genomic_DNA"/>
</dbReference>
<sequence>MTNPSASPPHVSRIALEDKFPGHLPPLVEADRAQAIMDLEASNYFAPRGAGPGPFVLALSLRDGRLLFDIRDEAGNPVTLIGLALGPFRRLIKDYGLLLDSYATAVQDGREASIQAIDMGRRGLHNEGASLVAARLASKVAIDHDTARRLFTLVAVLHHRVTGPPTQSHTP</sequence>
<keyword evidence="2" id="KW-1185">Reference proteome</keyword>
<dbReference type="RefSeq" id="WP_227307112.1">
    <property type="nucleotide sequence ID" value="NZ_JAESVA010000003.1"/>
</dbReference>
<protein>
    <submittedName>
        <fullName evidence="1">UPF0262 family protein</fullName>
    </submittedName>
</protein>
<proteinExistence type="predicted"/>
<dbReference type="AlphaFoldDB" id="A0A964E393"/>
<dbReference type="Pfam" id="PF06793">
    <property type="entry name" value="UPF0262"/>
    <property type="match status" value="1"/>
</dbReference>
<accession>A0A964E393</accession>
<dbReference type="Proteomes" id="UP000721844">
    <property type="component" value="Unassembled WGS sequence"/>
</dbReference>
<dbReference type="InterPro" id="IPR008321">
    <property type="entry name" value="UCP032146"/>
</dbReference>
<gene>
    <name evidence="1" type="ORF">ACELLULO517_09445</name>
</gene>
<evidence type="ECO:0000313" key="2">
    <source>
        <dbReference type="Proteomes" id="UP000721844"/>
    </source>
</evidence>
<organism evidence="1 2">
    <name type="scientific">Acidisoma cellulosilyticum</name>
    <dbReference type="NCBI Taxonomy" id="2802395"/>
    <lineage>
        <taxon>Bacteria</taxon>
        <taxon>Pseudomonadati</taxon>
        <taxon>Pseudomonadota</taxon>
        <taxon>Alphaproteobacteria</taxon>
        <taxon>Acetobacterales</taxon>
        <taxon>Acidocellaceae</taxon>
        <taxon>Acidisoma</taxon>
    </lineage>
</organism>
<evidence type="ECO:0000313" key="1">
    <source>
        <dbReference type="EMBL" id="MCB8880455.1"/>
    </source>
</evidence>
<name>A0A964E393_9PROT</name>
<comment type="caution">
    <text evidence="1">The sequence shown here is derived from an EMBL/GenBank/DDBJ whole genome shotgun (WGS) entry which is preliminary data.</text>
</comment>
<dbReference type="NCBIfam" id="NF002769">
    <property type="entry name" value="PRK02853.1"/>
    <property type="match status" value="1"/>
</dbReference>
<reference evidence="1 2" key="1">
    <citation type="journal article" date="2021" name="Microorganisms">
        <title>Acidisoma silvae sp. nov. and Acidisomacellulosilytica sp. nov., Two Acidophilic Bacteria Isolated from Decaying Wood, Hydrolyzing Cellulose and Producing Poly-3-hydroxybutyrate.</title>
        <authorList>
            <person name="Mieszkin S."/>
            <person name="Pouder E."/>
            <person name="Uroz S."/>
            <person name="Simon-Colin C."/>
            <person name="Alain K."/>
        </authorList>
    </citation>
    <scope>NUCLEOTIDE SEQUENCE [LARGE SCALE GENOMIC DNA]</scope>
    <source>
        <strain evidence="1 2">HW T5.17</strain>
    </source>
</reference>